<dbReference type="AlphaFoldDB" id="A0AAD9N4X1"/>
<dbReference type="EMBL" id="JAODUP010000202">
    <property type="protein sequence ID" value="KAK2156895.1"/>
    <property type="molecule type" value="Genomic_DNA"/>
</dbReference>
<organism evidence="2 3">
    <name type="scientific">Paralvinella palmiformis</name>
    <dbReference type="NCBI Taxonomy" id="53620"/>
    <lineage>
        <taxon>Eukaryota</taxon>
        <taxon>Metazoa</taxon>
        <taxon>Spiralia</taxon>
        <taxon>Lophotrochozoa</taxon>
        <taxon>Annelida</taxon>
        <taxon>Polychaeta</taxon>
        <taxon>Sedentaria</taxon>
        <taxon>Canalipalpata</taxon>
        <taxon>Terebellida</taxon>
        <taxon>Terebelliformia</taxon>
        <taxon>Alvinellidae</taxon>
        <taxon>Paralvinella</taxon>
    </lineage>
</organism>
<feature type="transmembrane region" description="Helical" evidence="1">
    <location>
        <begin position="22"/>
        <end position="47"/>
    </location>
</feature>
<evidence type="ECO:0000313" key="2">
    <source>
        <dbReference type="EMBL" id="KAK2156895.1"/>
    </source>
</evidence>
<dbReference type="Proteomes" id="UP001208570">
    <property type="component" value="Unassembled WGS sequence"/>
</dbReference>
<evidence type="ECO:0000313" key="3">
    <source>
        <dbReference type="Proteomes" id="UP001208570"/>
    </source>
</evidence>
<accession>A0AAD9N4X1</accession>
<keyword evidence="3" id="KW-1185">Reference proteome</keyword>
<keyword evidence="1" id="KW-0472">Membrane</keyword>
<keyword evidence="1" id="KW-1133">Transmembrane helix</keyword>
<comment type="caution">
    <text evidence="2">The sequence shown here is derived from an EMBL/GenBank/DDBJ whole genome shotgun (WGS) entry which is preliminary data.</text>
</comment>
<reference evidence="2" key="1">
    <citation type="journal article" date="2023" name="Mol. Biol. Evol.">
        <title>Third-Generation Sequencing Reveals the Adaptive Role of the Epigenome in Three Deep-Sea Polychaetes.</title>
        <authorList>
            <person name="Perez M."/>
            <person name="Aroh O."/>
            <person name="Sun Y."/>
            <person name="Lan Y."/>
            <person name="Juniper S.K."/>
            <person name="Young C.R."/>
            <person name="Angers B."/>
            <person name="Qian P.Y."/>
        </authorList>
    </citation>
    <scope>NUCLEOTIDE SEQUENCE</scope>
    <source>
        <strain evidence="2">P08H-3</strain>
    </source>
</reference>
<name>A0AAD9N4X1_9ANNE</name>
<evidence type="ECO:0000256" key="1">
    <source>
        <dbReference type="SAM" id="Phobius"/>
    </source>
</evidence>
<gene>
    <name evidence="2" type="ORF">LSH36_202g01004</name>
</gene>
<protein>
    <submittedName>
        <fullName evidence="2">Uncharacterized protein</fullName>
    </submittedName>
</protein>
<keyword evidence="1" id="KW-0812">Transmembrane</keyword>
<sequence length="83" mass="9525">MFKIEFRTVDPMHEGVHISDGMIGGIVGGLLFLFVAIILAVLAIKIFNKRKQREKAMRYGNVKYFGPKHMDSNKKLVWIIALY</sequence>
<proteinExistence type="predicted"/>